<feature type="active site" evidence="4">
    <location>
        <position position="138"/>
    </location>
</feature>
<keyword evidence="1 4" id="KW-0378">Hydrolase</keyword>
<feature type="active site" evidence="4">
    <location>
        <position position="45"/>
    </location>
</feature>
<organism evidence="6 7">
    <name type="scientific">Filimonas lacunae</name>
    <dbReference type="NCBI Taxonomy" id="477680"/>
    <lineage>
        <taxon>Bacteria</taxon>
        <taxon>Pseudomonadati</taxon>
        <taxon>Bacteroidota</taxon>
        <taxon>Chitinophagia</taxon>
        <taxon>Chitinophagales</taxon>
        <taxon>Chitinophagaceae</taxon>
        <taxon>Filimonas</taxon>
    </lineage>
</organism>
<protein>
    <recommendedName>
        <fullName evidence="2">protein-glutamate methylesterase</fullName>
        <ecNumber evidence="2">3.1.1.61</ecNumber>
    </recommendedName>
</protein>
<evidence type="ECO:0000256" key="4">
    <source>
        <dbReference type="PROSITE-ProRule" id="PRU00050"/>
    </source>
</evidence>
<dbReference type="OrthoDB" id="1524092at2"/>
<dbReference type="Pfam" id="PF01339">
    <property type="entry name" value="CheB_methylest"/>
    <property type="match status" value="1"/>
</dbReference>
<dbReference type="GO" id="GO:0008984">
    <property type="term" value="F:protein-glutamate methylesterase activity"/>
    <property type="evidence" value="ECO:0007669"/>
    <property type="project" value="UniProtKB-EC"/>
</dbReference>
<sequence>MEENRITRGSGLVVVGGSAGSLDVILKVLPLLSERLLIPVIIVLHRKTSDDNILVELLAAKTKLPVKEVEDGDIITPGIVYVAPADYHLLIEKNGGLSLDASEKINYSRPSIDATFESAALAYNTQLTAVILSGGNGDGTEGLKAVKEHKGVAIAQDPSTATAPYMPQFAITAIPMDAILDAEGLAEYINQFS</sequence>
<dbReference type="SUPFAM" id="SSF52738">
    <property type="entry name" value="Methylesterase CheB, C-terminal domain"/>
    <property type="match status" value="1"/>
</dbReference>
<feature type="domain" description="CheB-type methylesterase" evidence="5">
    <location>
        <begin position="6"/>
        <end position="193"/>
    </location>
</feature>
<evidence type="ECO:0000259" key="5">
    <source>
        <dbReference type="PROSITE" id="PS50122"/>
    </source>
</evidence>
<dbReference type="Proteomes" id="UP000186917">
    <property type="component" value="Unassembled WGS sequence"/>
</dbReference>
<dbReference type="RefSeq" id="WP_076380598.1">
    <property type="nucleotide sequence ID" value="NZ_AP017422.1"/>
</dbReference>
<feature type="active site" evidence="4">
    <location>
        <position position="18"/>
    </location>
</feature>
<evidence type="ECO:0000256" key="3">
    <source>
        <dbReference type="ARBA" id="ARBA00048267"/>
    </source>
</evidence>
<dbReference type="GO" id="GO:0000156">
    <property type="term" value="F:phosphorelay response regulator activity"/>
    <property type="evidence" value="ECO:0007669"/>
    <property type="project" value="InterPro"/>
</dbReference>
<dbReference type="InterPro" id="IPR035909">
    <property type="entry name" value="CheB_C"/>
</dbReference>
<dbReference type="GO" id="GO:0005737">
    <property type="term" value="C:cytoplasm"/>
    <property type="evidence" value="ECO:0007669"/>
    <property type="project" value="InterPro"/>
</dbReference>
<dbReference type="EC" id="3.1.1.61" evidence="2"/>
<name>A0A173MEZ7_9BACT</name>
<accession>A0A173MEZ7</accession>
<evidence type="ECO:0000256" key="1">
    <source>
        <dbReference type="ARBA" id="ARBA00022801"/>
    </source>
</evidence>
<evidence type="ECO:0000256" key="2">
    <source>
        <dbReference type="ARBA" id="ARBA00039140"/>
    </source>
</evidence>
<dbReference type="PROSITE" id="PS50122">
    <property type="entry name" value="CHEB"/>
    <property type="match status" value="1"/>
</dbReference>
<dbReference type="PANTHER" id="PTHR42872:SF3">
    <property type="entry name" value="PROTEIN-GLUTAMATE METHYLESTERASE_PROTEIN-GLUTAMINE GLUTAMINASE 1"/>
    <property type="match status" value="1"/>
</dbReference>
<dbReference type="PANTHER" id="PTHR42872">
    <property type="entry name" value="PROTEIN-GLUTAMATE METHYLESTERASE/PROTEIN-GLUTAMINE GLUTAMINASE"/>
    <property type="match status" value="1"/>
</dbReference>
<keyword evidence="4" id="KW-0145">Chemotaxis</keyword>
<evidence type="ECO:0000313" key="6">
    <source>
        <dbReference type="EMBL" id="SIT24593.1"/>
    </source>
</evidence>
<keyword evidence="7" id="KW-1185">Reference proteome</keyword>
<dbReference type="AlphaFoldDB" id="A0A173MEZ7"/>
<dbReference type="CDD" id="cd16433">
    <property type="entry name" value="CheB"/>
    <property type="match status" value="1"/>
</dbReference>
<dbReference type="KEGG" id="fln:FLA_2102"/>
<evidence type="ECO:0000313" key="7">
    <source>
        <dbReference type="Proteomes" id="UP000186917"/>
    </source>
</evidence>
<dbReference type="Gene3D" id="3.40.50.180">
    <property type="entry name" value="Methylesterase CheB, C-terminal domain"/>
    <property type="match status" value="1"/>
</dbReference>
<dbReference type="EMBL" id="FTOR01000006">
    <property type="protein sequence ID" value="SIT24593.1"/>
    <property type="molecule type" value="Genomic_DNA"/>
</dbReference>
<dbReference type="STRING" id="477680.SAMN05421788_106153"/>
<comment type="catalytic activity">
    <reaction evidence="3">
        <text>[protein]-L-glutamate 5-O-methyl ester + H2O = L-glutamyl-[protein] + methanol + H(+)</text>
        <dbReference type="Rhea" id="RHEA:23236"/>
        <dbReference type="Rhea" id="RHEA-COMP:10208"/>
        <dbReference type="Rhea" id="RHEA-COMP:10311"/>
        <dbReference type="ChEBI" id="CHEBI:15377"/>
        <dbReference type="ChEBI" id="CHEBI:15378"/>
        <dbReference type="ChEBI" id="CHEBI:17790"/>
        <dbReference type="ChEBI" id="CHEBI:29973"/>
        <dbReference type="ChEBI" id="CHEBI:82795"/>
        <dbReference type="EC" id="3.1.1.61"/>
    </reaction>
</comment>
<dbReference type="GO" id="GO:0006935">
    <property type="term" value="P:chemotaxis"/>
    <property type="evidence" value="ECO:0007669"/>
    <property type="project" value="UniProtKB-UniRule"/>
</dbReference>
<gene>
    <name evidence="6" type="ORF">SAMN05421788_106153</name>
</gene>
<reference evidence="7" key="1">
    <citation type="submission" date="2017-01" db="EMBL/GenBank/DDBJ databases">
        <authorList>
            <person name="Varghese N."/>
            <person name="Submissions S."/>
        </authorList>
    </citation>
    <scope>NUCLEOTIDE SEQUENCE [LARGE SCALE GENOMIC DNA]</scope>
    <source>
        <strain evidence="7">DSM 21054</strain>
    </source>
</reference>
<dbReference type="InterPro" id="IPR000673">
    <property type="entry name" value="Sig_transdc_resp-reg_Me-estase"/>
</dbReference>
<proteinExistence type="predicted"/>